<dbReference type="EMBL" id="CAJOBI010327542">
    <property type="protein sequence ID" value="CAF5194004.1"/>
    <property type="molecule type" value="Genomic_DNA"/>
</dbReference>
<feature type="domain" description="Helicase ATP-binding" evidence="8">
    <location>
        <begin position="44"/>
        <end position="212"/>
    </location>
</feature>
<dbReference type="Pfam" id="PF00270">
    <property type="entry name" value="DEAD"/>
    <property type="match status" value="1"/>
</dbReference>
<dbReference type="GO" id="GO:0003723">
    <property type="term" value="F:RNA binding"/>
    <property type="evidence" value="ECO:0007669"/>
    <property type="project" value="TreeGrafter"/>
</dbReference>
<evidence type="ECO:0000256" key="3">
    <source>
        <dbReference type="ARBA" id="ARBA00022741"/>
    </source>
</evidence>
<dbReference type="GO" id="GO:0016787">
    <property type="term" value="F:hydrolase activity"/>
    <property type="evidence" value="ECO:0007669"/>
    <property type="project" value="UniProtKB-KW"/>
</dbReference>
<evidence type="ECO:0000256" key="1">
    <source>
        <dbReference type="ARBA" id="ARBA00008792"/>
    </source>
</evidence>
<dbReference type="GO" id="GO:0003724">
    <property type="term" value="F:RNA helicase activity"/>
    <property type="evidence" value="ECO:0007669"/>
    <property type="project" value="UniProtKB-EC"/>
</dbReference>
<evidence type="ECO:0000256" key="4">
    <source>
        <dbReference type="ARBA" id="ARBA00022801"/>
    </source>
</evidence>
<dbReference type="InterPro" id="IPR002464">
    <property type="entry name" value="DNA/RNA_helicase_DEAH_CS"/>
</dbReference>
<feature type="non-terminal residue" evidence="9">
    <location>
        <position position="1"/>
    </location>
</feature>
<reference evidence="9" key="1">
    <citation type="submission" date="2021-02" db="EMBL/GenBank/DDBJ databases">
        <authorList>
            <person name="Nowell W R."/>
        </authorList>
    </citation>
    <scope>NUCLEOTIDE SEQUENCE</scope>
</reference>
<dbReference type="InterPro" id="IPR014001">
    <property type="entry name" value="Helicase_ATP-bd"/>
</dbReference>
<dbReference type="GO" id="GO:0005730">
    <property type="term" value="C:nucleolus"/>
    <property type="evidence" value="ECO:0007669"/>
    <property type="project" value="TreeGrafter"/>
</dbReference>
<dbReference type="Proteomes" id="UP000676336">
    <property type="component" value="Unassembled WGS sequence"/>
</dbReference>
<protein>
    <recommendedName>
        <fullName evidence="2">RNA helicase</fullName>
        <ecNumber evidence="2">3.6.4.13</ecNumber>
    </recommendedName>
</protein>
<dbReference type="PROSITE" id="PS00690">
    <property type="entry name" value="DEAH_ATP_HELICASE"/>
    <property type="match status" value="1"/>
</dbReference>
<comment type="catalytic activity">
    <reaction evidence="7">
        <text>ATP + H2O = ADP + phosphate + H(+)</text>
        <dbReference type="Rhea" id="RHEA:13065"/>
        <dbReference type="ChEBI" id="CHEBI:15377"/>
        <dbReference type="ChEBI" id="CHEBI:15378"/>
        <dbReference type="ChEBI" id="CHEBI:30616"/>
        <dbReference type="ChEBI" id="CHEBI:43474"/>
        <dbReference type="ChEBI" id="CHEBI:456216"/>
        <dbReference type="EC" id="3.6.4.13"/>
    </reaction>
</comment>
<name>A0A8S3I7P6_9BILA</name>
<dbReference type="GO" id="GO:0000462">
    <property type="term" value="P:maturation of SSU-rRNA from tricistronic rRNA transcript (SSU-rRNA, 5.8S rRNA, LSU-rRNA)"/>
    <property type="evidence" value="ECO:0007669"/>
    <property type="project" value="TreeGrafter"/>
</dbReference>
<comment type="similarity">
    <text evidence="1">Belongs to the DEAD box helicase family. DEAH subfamily.</text>
</comment>
<dbReference type="SMART" id="SM00487">
    <property type="entry name" value="DEXDc"/>
    <property type="match status" value="1"/>
</dbReference>
<dbReference type="EC" id="3.6.4.13" evidence="2"/>
<gene>
    <name evidence="9" type="ORF">SMN809_LOCUS73280</name>
</gene>
<organism evidence="9 10">
    <name type="scientific">Rotaria magnacalcarata</name>
    <dbReference type="NCBI Taxonomy" id="392030"/>
    <lineage>
        <taxon>Eukaryota</taxon>
        <taxon>Metazoa</taxon>
        <taxon>Spiralia</taxon>
        <taxon>Gnathifera</taxon>
        <taxon>Rotifera</taxon>
        <taxon>Eurotatoria</taxon>
        <taxon>Bdelloidea</taxon>
        <taxon>Philodinida</taxon>
        <taxon>Philodinidae</taxon>
        <taxon>Rotaria</taxon>
    </lineage>
</organism>
<proteinExistence type="inferred from homology"/>
<keyword evidence="5" id="KW-0347">Helicase</keyword>
<dbReference type="PANTHER" id="PTHR18934">
    <property type="entry name" value="ATP-DEPENDENT RNA HELICASE"/>
    <property type="match status" value="1"/>
</dbReference>
<keyword evidence="3" id="KW-0547">Nucleotide-binding</keyword>
<dbReference type="CDD" id="cd17982">
    <property type="entry name" value="DEXHc_DHX37"/>
    <property type="match status" value="1"/>
</dbReference>
<evidence type="ECO:0000313" key="9">
    <source>
        <dbReference type="EMBL" id="CAF5194004.1"/>
    </source>
</evidence>
<dbReference type="InterPro" id="IPR027417">
    <property type="entry name" value="P-loop_NTPase"/>
</dbReference>
<feature type="non-terminal residue" evidence="9">
    <location>
        <position position="284"/>
    </location>
</feature>
<evidence type="ECO:0000259" key="8">
    <source>
        <dbReference type="PROSITE" id="PS51192"/>
    </source>
</evidence>
<evidence type="ECO:0000256" key="6">
    <source>
        <dbReference type="ARBA" id="ARBA00022840"/>
    </source>
</evidence>
<evidence type="ECO:0000313" key="10">
    <source>
        <dbReference type="Proteomes" id="UP000676336"/>
    </source>
</evidence>
<dbReference type="AlphaFoldDB" id="A0A8S3I7P6"/>
<dbReference type="PROSITE" id="PS51192">
    <property type="entry name" value="HELICASE_ATP_BIND_1"/>
    <property type="match status" value="1"/>
</dbReference>
<dbReference type="InterPro" id="IPR011545">
    <property type="entry name" value="DEAD/DEAH_box_helicase_dom"/>
</dbReference>
<comment type="caution">
    <text evidence="9">The sequence shown here is derived from an EMBL/GenBank/DDBJ whole genome shotgun (WGS) entry which is preliminary data.</text>
</comment>
<evidence type="ECO:0000256" key="2">
    <source>
        <dbReference type="ARBA" id="ARBA00012552"/>
    </source>
</evidence>
<sequence>TSSTEETKIDIPARPHANVQVDRSEEMQALRSQLPIITEEQAIMEAIHDNLVVLICGETGSGKTTQLPQFLYEAGYTLDGKMIGITEPRRVAAISMATRVAQELNLTNEQVSYQIRYEGTFKQDTTRIKFMTDGVLLKEVQNDFLLTKYSCILIDEAHERSVATDVLIGLLSRIVPIRCRRNDPLRLVIMSATMRIEEFVSNRHLFKLKPKIINIDARQFPVTIHFNKQTPKNYINEAFKKVCKIHRQLPSGGILVFVTGQQEVQTLCHQLRKKFPMKTQTEDD</sequence>
<keyword evidence="6" id="KW-0067">ATP-binding</keyword>
<dbReference type="FunFam" id="3.40.50.300:FF:000637">
    <property type="entry name" value="ATP-dependent RNA helicase DHX37/DHR1"/>
    <property type="match status" value="1"/>
</dbReference>
<accession>A0A8S3I7P6</accession>
<dbReference type="Gene3D" id="3.40.50.300">
    <property type="entry name" value="P-loop containing nucleotide triphosphate hydrolases"/>
    <property type="match status" value="2"/>
</dbReference>
<dbReference type="SUPFAM" id="SSF52540">
    <property type="entry name" value="P-loop containing nucleoside triphosphate hydrolases"/>
    <property type="match status" value="1"/>
</dbReference>
<evidence type="ECO:0000256" key="7">
    <source>
        <dbReference type="ARBA" id="ARBA00047984"/>
    </source>
</evidence>
<dbReference type="GO" id="GO:0005524">
    <property type="term" value="F:ATP binding"/>
    <property type="evidence" value="ECO:0007669"/>
    <property type="project" value="UniProtKB-KW"/>
</dbReference>
<keyword evidence="4" id="KW-0378">Hydrolase</keyword>
<dbReference type="PANTHER" id="PTHR18934:SF99">
    <property type="entry name" value="ATP-DEPENDENT RNA HELICASE DHX37-RELATED"/>
    <property type="match status" value="1"/>
</dbReference>
<evidence type="ECO:0000256" key="5">
    <source>
        <dbReference type="ARBA" id="ARBA00022806"/>
    </source>
</evidence>